<accession>A0ABP9V563</accession>
<comment type="caution">
    <text evidence="1">The sequence shown here is derived from an EMBL/GenBank/DDBJ whole genome shotgun (WGS) entry which is preliminary data.</text>
</comment>
<evidence type="ECO:0000313" key="1">
    <source>
        <dbReference type="EMBL" id="GAA5500427.1"/>
    </source>
</evidence>
<evidence type="ECO:0000313" key="2">
    <source>
        <dbReference type="Proteomes" id="UP001458946"/>
    </source>
</evidence>
<evidence type="ECO:0008006" key="3">
    <source>
        <dbReference type="Google" id="ProtNLM"/>
    </source>
</evidence>
<gene>
    <name evidence="1" type="ORF">Dxin01_00148</name>
</gene>
<dbReference type="EMBL" id="BAABRN010000001">
    <property type="protein sequence ID" value="GAA5500427.1"/>
    <property type="molecule type" value="Genomic_DNA"/>
</dbReference>
<name>A0ABP9V563_9DEIO</name>
<dbReference type="RefSeq" id="WP_353540411.1">
    <property type="nucleotide sequence ID" value="NZ_BAABRN010000001.1"/>
</dbReference>
<proteinExistence type="predicted"/>
<dbReference type="Proteomes" id="UP001458946">
    <property type="component" value="Unassembled WGS sequence"/>
</dbReference>
<keyword evidence="2" id="KW-1185">Reference proteome</keyword>
<organism evidence="1 2">
    <name type="scientific">Deinococcus xinjiangensis</name>
    <dbReference type="NCBI Taxonomy" id="457454"/>
    <lineage>
        <taxon>Bacteria</taxon>
        <taxon>Thermotogati</taxon>
        <taxon>Deinococcota</taxon>
        <taxon>Deinococci</taxon>
        <taxon>Deinococcales</taxon>
        <taxon>Deinococcaceae</taxon>
        <taxon>Deinococcus</taxon>
    </lineage>
</organism>
<reference evidence="1 2" key="1">
    <citation type="submission" date="2024-02" db="EMBL/GenBank/DDBJ databases">
        <title>Deinococcus xinjiangensis NBRC 107630.</title>
        <authorList>
            <person name="Ichikawa N."/>
            <person name="Katano-Makiyama Y."/>
            <person name="Hidaka K."/>
        </authorList>
    </citation>
    <scope>NUCLEOTIDE SEQUENCE [LARGE SCALE GENOMIC DNA]</scope>
    <source>
        <strain evidence="1 2">NBRC 107630</strain>
    </source>
</reference>
<sequence>MSDPQVLIELSGGSVSLVRSSVPLRVVILDGDIPDDWEGERVYYQGSSYQKVECDTEVDDALDIDKEVSKDLPKTRFTFAVGEMGPSSDGDAGEYWLASVVRTCEGEPYLCDIDAARLQLLGELKAEGKVLGEQLAFVVFMGSEDTHEELS</sequence>
<protein>
    <recommendedName>
        <fullName evidence="3">DUF4178 domain-containing protein</fullName>
    </recommendedName>
</protein>